<dbReference type="Proteomes" id="UP000605201">
    <property type="component" value="Unassembled WGS sequence"/>
</dbReference>
<evidence type="ECO:0000313" key="3">
    <source>
        <dbReference type="Proteomes" id="UP000605201"/>
    </source>
</evidence>
<dbReference type="EMBL" id="JACNIG010000209">
    <property type="protein sequence ID" value="MBC8432166.1"/>
    <property type="molecule type" value="Genomic_DNA"/>
</dbReference>
<evidence type="ECO:0000313" key="2">
    <source>
        <dbReference type="EMBL" id="MBC8432166.1"/>
    </source>
</evidence>
<comment type="caution">
    <text evidence="2">The sequence shown here is derived from an EMBL/GenBank/DDBJ whole genome shotgun (WGS) entry which is preliminary data.</text>
</comment>
<reference evidence="2 3" key="1">
    <citation type="submission" date="2020-08" db="EMBL/GenBank/DDBJ databases">
        <title>Bridging the membrane lipid divide: bacteria of the FCB group superphylum have the potential to synthesize archaeal ether lipids.</title>
        <authorList>
            <person name="Villanueva L."/>
            <person name="Von Meijenfeldt F.A.B."/>
            <person name="Westbye A.B."/>
            <person name="Yadav S."/>
            <person name="Hopmans E.C."/>
            <person name="Dutilh B.E."/>
            <person name="Sinninghe Damste J.S."/>
        </authorList>
    </citation>
    <scope>NUCLEOTIDE SEQUENCE [LARGE SCALE GENOMIC DNA]</scope>
    <source>
        <strain evidence="2">NIOZ-UU17</strain>
    </source>
</reference>
<feature type="transmembrane region" description="Helical" evidence="1">
    <location>
        <begin position="90"/>
        <end position="111"/>
    </location>
</feature>
<gene>
    <name evidence="2" type="ORF">H8D96_09610</name>
</gene>
<proteinExistence type="predicted"/>
<keyword evidence="1" id="KW-0472">Membrane</keyword>
<protein>
    <submittedName>
        <fullName evidence="2">Uncharacterized protein</fullName>
    </submittedName>
</protein>
<name>A0A8J6NRD4_9BACT</name>
<organism evidence="2 3">
    <name type="scientific">Candidatus Desulfatibia vada</name>
    <dbReference type="NCBI Taxonomy" id="2841696"/>
    <lineage>
        <taxon>Bacteria</taxon>
        <taxon>Pseudomonadati</taxon>
        <taxon>Thermodesulfobacteriota</taxon>
        <taxon>Desulfobacteria</taxon>
        <taxon>Desulfobacterales</taxon>
        <taxon>Desulfobacterales incertae sedis</taxon>
        <taxon>Candidatus Desulfatibia</taxon>
    </lineage>
</organism>
<sequence length="159" mass="18439">MKKWQILFCLGLYVFIFYAPTLGYTVENSQRITDREIIESLIRLEEGVKTNKEMIMALRTEMGSLRTEMGSLRTEIYSGIRSLRGEVLGFLKWGFGLLFTGMLILVGFIIWDRRSTLKPVKDDLDKLERRKVDRLLEAMRKLSEEDSQVAQVLRSVGLL</sequence>
<dbReference type="AlphaFoldDB" id="A0A8J6NRD4"/>
<keyword evidence="1" id="KW-1133">Transmembrane helix</keyword>
<accession>A0A8J6NRD4</accession>
<keyword evidence="1" id="KW-0812">Transmembrane</keyword>
<evidence type="ECO:0000256" key="1">
    <source>
        <dbReference type="SAM" id="Phobius"/>
    </source>
</evidence>